<organism evidence="1">
    <name type="scientific">Tetraselmis sp. GSL018</name>
    <dbReference type="NCBI Taxonomy" id="582737"/>
    <lineage>
        <taxon>Eukaryota</taxon>
        <taxon>Viridiplantae</taxon>
        <taxon>Chlorophyta</taxon>
        <taxon>core chlorophytes</taxon>
        <taxon>Chlorodendrophyceae</taxon>
        <taxon>Chlorodendrales</taxon>
        <taxon>Chlorodendraceae</taxon>
        <taxon>Tetraselmis</taxon>
    </lineage>
</organism>
<gene>
    <name evidence="1" type="ORF">TSPGSL018_7593</name>
</gene>
<dbReference type="AlphaFoldDB" id="A0A061SFE7"/>
<proteinExistence type="predicted"/>
<name>A0A061SFE7_9CHLO</name>
<reference evidence="1" key="1">
    <citation type="submission" date="2014-05" db="EMBL/GenBank/DDBJ databases">
        <title>The transcriptome of the halophilic microalga Tetraselmis sp. GSL018 isolated from the Great Salt Lake, Utah.</title>
        <authorList>
            <person name="Jinkerson R.E."/>
            <person name="D'Adamo S."/>
            <person name="Posewitz M.C."/>
        </authorList>
    </citation>
    <scope>NUCLEOTIDE SEQUENCE</scope>
    <source>
        <strain evidence="1">GSL018</strain>
    </source>
</reference>
<protein>
    <submittedName>
        <fullName evidence="1">Uncharacterized protein</fullName>
    </submittedName>
</protein>
<feature type="non-terminal residue" evidence="1">
    <location>
        <position position="74"/>
    </location>
</feature>
<dbReference type="EMBL" id="GBEZ01003569">
    <property type="protein sequence ID" value="JAC81580.1"/>
    <property type="molecule type" value="Transcribed_RNA"/>
</dbReference>
<sequence>MVVDISSQPVGSTLQDWTHKGIRQAGNKSVLAYRSGYGIPNYTGFNPSATCLQPQTKGSTIHTGRVPDTASVVK</sequence>
<accession>A0A061SFE7</accession>
<evidence type="ECO:0000313" key="1">
    <source>
        <dbReference type="EMBL" id="JAC81580.1"/>
    </source>
</evidence>